<feature type="compositionally biased region" description="Basic and acidic residues" evidence="1">
    <location>
        <begin position="97"/>
        <end position="106"/>
    </location>
</feature>
<sequence length="286" mass="31630">TPCSNCNSVMRSPLKEKIYNAISRAIQDSKPFSDSSNKADGALIVGGRRRNRKKRNKKNGQKKKKTGSLESIKSRLSPKGCRKGDSQDRSPLIAETEDNRPEQKDVEEQEQESADQQRGQAELEVRDTAGGEGQGWQDEEHGLIEADRIQQNTAAVVSETEDLVQLELTTSSSFLRHDLDSQSSPETPWLYSVSKVIQVTHLEPPVQLDDVDLKGEEELTMVKHTADPNGSQVSLQPMQVEGTCATKSEASPLIDKDEGKDDKNSLKGRDSKFKDQQPGLPCCTIL</sequence>
<dbReference type="Proteomes" id="UP000678393">
    <property type="component" value="Unassembled WGS sequence"/>
</dbReference>
<feature type="region of interest" description="Disordered" evidence="1">
    <location>
        <begin position="27"/>
        <end position="136"/>
    </location>
</feature>
<dbReference type="EMBL" id="CAJHNH020002258">
    <property type="protein sequence ID" value="CAG5126123.1"/>
    <property type="molecule type" value="Genomic_DNA"/>
</dbReference>
<organism evidence="2 3">
    <name type="scientific">Candidula unifasciata</name>
    <dbReference type="NCBI Taxonomy" id="100452"/>
    <lineage>
        <taxon>Eukaryota</taxon>
        <taxon>Metazoa</taxon>
        <taxon>Spiralia</taxon>
        <taxon>Lophotrochozoa</taxon>
        <taxon>Mollusca</taxon>
        <taxon>Gastropoda</taxon>
        <taxon>Heterobranchia</taxon>
        <taxon>Euthyneura</taxon>
        <taxon>Panpulmonata</taxon>
        <taxon>Eupulmonata</taxon>
        <taxon>Stylommatophora</taxon>
        <taxon>Helicina</taxon>
        <taxon>Helicoidea</taxon>
        <taxon>Geomitridae</taxon>
        <taxon>Candidula</taxon>
    </lineage>
</organism>
<reference evidence="2" key="1">
    <citation type="submission" date="2021-04" db="EMBL/GenBank/DDBJ databases">
        <authorList>
            <consortium name="Molecular Ecology Group"/>
        </authorList>
    </citation>
    <scope>NUCLEOTIDE SEQUENCE</scope>
</reference>
<comment type="caution">
    <text evidence="2">The sequence shown here is derived from an EMBL/GenBank/DDBJ whole genome shotgun (WGS) entry which is preliminary data.</text>
</comment>
<feature type="region of interest" description="Disordered" evidence="1">
    <location>
        <begin position="240"/>
        <end position="280"/>
    </location>
</feature>
<feature type="compositionally biased region" description="Basic residues" evidence="1">
    <location>
        <begin position="47"/>
        <end position="66"/>
    </location>
</feature>
<protein>
    <submittedName>
        <fullName evidence="2">Uncharacterized protein</fullName>
    </submittedName>
</protein>
<name>A0A8S3Z9Z2_9EUPU</name>
<gene>
    <name evidence="2" type="ORF">CUNI_LOCUS11681</name>
</gene>
<feature type="non-terminal residue" evidence="2">
    <location>
        <position position="286"/>
    </location>
</feature>
<evidence type="ECO:0000256" key="1">
    <source>
        <dbReference type="SAM" id="MobiDB-lite"/>
    </source>
</evidence>
<keyword evidence="3" id="KW-1185">Reference proteome</keyword>
<accession>A0A8S3Z9Z2</accession>
<feature type="compositionally biased region" description="Basic and acidic residues" evidence="1">
    <location>
        <begin position="254"/>
        <end position="275"/>
    </location>
</feature>
<dbReference type="AlphaFoldDB" id="A0A8S3Z9Z2"/>
<proteinExistence type="predicted"/>
<evidence type="ECO:0000313" key="2">
    <source>
        <dbReference type="EMBL" id="CAG5126123.1"/>
    </source>
</evidence>
<evidence type="ECO:0000313" key="3">
    <source>
        <dbReference type="Proteomes" id="UP000678393"/>
    </source>
</evidence>